<reference evidence="2 3" key="1">
    <citation type="journal article" date="2018" name="Nat. Ecol. Evol.">
        <title>Pezizomycetes genomes reveal the molecular basis of ectomycorrhizal truffle lifestyle.</title>
        <authorList>
            <person name="Murat C."/>
            <person name="Payen T."/>
            <person name="Noel B."/>
            <person name="Kuo A."/>
            <person name="Morin E."/>
            <person name="Chen J."/>
            <person name="Kohler A."/>
            <person name="Krizsan K."/>
            <person name="Balestrini R."/>
            <person name="Da Silva C."/>
            <person name="Montanini B."/>
            <person name="Hainaut M."/>
            <person name="Levati E."/>
            <person name="Barry K.W."/>
            <person name="Belfiori B."/>
            <person name="Cichocki N."/>
            <person name="Clum A."/>
            <person name="Dockter R.B."/>
            <person name="Fauchery L."/>
            <person name="Guy J."/>
            <person name="Iotti M."/>
            <person name="Le Tacon F."/>
            <person name="Lindquist E.A."/>
            <person name="Lipzen A."/>
            <person name="Malagnac F."/>
            <person name="Mello A."/>
            <person name="Molinier V."/>
            <person name="Miyauchi S."/>
            <person name="Poulain J."/>
            <person name="Riccioni C."/>
            <person name="Rubini A."/>
            <person name="Sitrit Y."/>
            <person name="Splivallo R."/>
            <person name="Traeger S."/>
            <person name="Wang M."/>
            <person name="Zifcakova L."/>
            <person name="Wipf D."/>
            <person name="Zambonelli A."/>
            <person name="Paolocci F."/>
            <person name="Nowrousian M."/>
            <person name="Ottonello S."/>
            <person name="Baldrian P."/>
            <person name="Spatafora J.W."/>
            <person name="Henrissat B."/>
            <person name="Nagy L.G."/>
            <person name="Aury J.M."/>
            <person name="Wincker P."/>
            <person name="Grigoriev I.V."/>
            <person name="Bonfante P."/>
            <person name="Martin F.M."/>
        </authorList>
    </citation>
    <scope>NUCLEOTIDE SEQUENCE [LARGE SCALE GENOMIC DNA]</scope>
    <source>
        <strain evidence="2 3">120613-1</strain>
    </source>
</reference>
<feature type="region of interest" description="Disordered" evidence="1">
    <location>
        <begin position="49"/>
        <end position="74"/>
    </location>
</feature>
<evidence type="ECO:0000313" key="2">
    <source>
        <dbReference type="EMBL" id="RPA89799.1"/>
    </source>
</evidence>
<organism evidence="2 3">
    <name type="scientific">Choiromyces venosus 120613-1</name>
    <dbReference type="NCBI Taxonomy" id="1336337"/>
    <lineage>
        <taxon>Eukaryota</taxon>
        <taxon>Fungi</taxon>
        <taxon>Dikarya</taxon>
        <taxon>Ascomycota</taxon>
        <taxon>Pezizomycotina</taxon>
        <taxon>Pezizomycetes</taxon>
        <taxon>Pezizales</taxon>
        <taxon>Tuberaceae</taxon>
        <taxon>Choiromyces</taxon>
    </lineage>
</organism>
<gene>
    <name evidence="2" type="ORF">L873DRAFT_589564</name>
</gene>
<evidence type="ECO:0000256" key="1">
    <source>
        <dbReference type="SAM" id="MobiDB-lite"/>
    </source>
</evidence>
<evidence type="ECO:0000313" key="3">
    <source>
        <dbReference type="Proteomes" id="UP000276215"/>
    </source>
</evidence>
<dbReference type="Proteomes" id="UP000276215">
    <property type="component" value="Unassembled WGS sequence"/>
</dbReference>
<proteinExistence type="predicted"/>
<sequence length="88" mass="8912">MANPTSSSTIPSYPSSFPSGAMPPYALGIGGNQPPNFYPYAPIPNLSTYSSAASDPKRPVRPASGTAGLTQAFSGMAGPDCGKAAFQN</sequence>
<keyword evidence="3" id="KW-1185">Reference proteome</keyword>
<protein>
    <submittedName>
        <fullName evidence="2">Uncharacterized protein</fullName>
    </submittedName>
</protein>
<accession>A0A3N4IV14</accession>
<dbReference type="EMBL" id="ML120555">
    <property type="protein sequence ID" value="RPA89799.1"/>
    <property type="molecule type" value="Genomic_DNA"/>
</dbReference>
<dbReference type="AlphaFoldDB" id="A0A3N4IV14"/>
<name>A0A3N4IV14_9PEZI</name>